<dbReference type="InterPro" id="IPR013685">
    <property type="entry name" value="POTRA_FtsQ_type"/>
</dbReference>
<keyword evidence="4" id="KW-1133">Transmembrane helix</keyword>
<dbReference type="STRING" id="1184267.A11Q_2009"/>
<feature type="domain" description="Cell division protein FtsQ/DivIB C-terminal" evidence="6">
    <location>
        <begin position="120"/>
        <end position="229"/>
    </location>
</feature>
<keyword evidence="4" id="KW-0472">Membrane</keyword>
<keyword evidence="1" id="KW-1003">Cell membrane</keyword>
<feature type="domain" description="POTRA" evidence="7">
    <location>
        <begin position="50"/>
        <end position="97"/>
    </location>
</feature>
<accession>M4VCL5</accession>
<dbReference type="KEGG" id="bex:A11Q_2009"/>
<dbReference type="AlphaFoldDB" id="M4VCL5"/>
<organism evidence="8 9">
    <name type="scientific">Pseudobdellovibrio exovorus JSS</name>
    <dbReference type="NCBI Taxonomy" id="1184267"/>
    <lineage>
        <taxon>Bacteria</taxon>
        <taxon>Pseudomonadati</taxon>
        <taxon>Bdellovibrionota</taxon>
        <taxon>Bdellovibrionia</taxon>
        <taxon>Bdellovibrionales</taxon>
        <taxon>Pseudobdellovibrionaceae</taxon>
        <taxon>Pseudobdellovibrio</taxon>
    </lineage>
</organism>
<evidence type="ECO:0000256" key="5">
    <source>
        <dbReference type="ARBA" id="ARBA00023306"/>
    </source>
</evidence>
<keyword evidence="5" id="KW-0131">Cell cycle</keyword>
<evidence type="ECO:0000256" key="2">
    <source>
        <dbReference type="ARBA" id="ARBA00022618"/>
    </source>
</evidence>
<gene>
    <name evidence="8" type="ORF">A11Q_2009</name>
</gene>
<evidence type="ECO:0000256" key="3">
    <source>
        <dbReference type="ARBA" id="ARBA00022692"/>
    </source>
</evidence>
<dbReference type="Proteomes" id="UP000012040">
    <property type="component" value="Chromosome"/>
</dbReference>
<dbReference type="eggNOG" id="COG1589">
    <property type="taxonomic scope" value="Bacteria"/>
</dbReference>
<dbReference type="Pfam" id="PF08478">
    <property type="entry name" value="POTRA_1"/>
    <property type="match status" value="1"/>
</dbReference>
<protein>
    <submittedName>
        <fullName evidence="8">Cell division protein</fullName>
    </submittedName>
</protein>
<name>M4VCL5_9BACT</name>
<dbReference type="InterPro" id="IPR005548">
    <property type="entry name" value="Cell_div_FtsQ/DivIB_C"/>
</dbReference>
<dbReference type="GO" id="GO:0051301">
    <property type="term" value="P:cell division"/>
    <property type="evidence" value="ECO:0007669"/>
    <property type="project" value="UniProtKB-KW"/>
</dbReference>
<keyword evidence="9" id="KW-1185">Reference proteome</keyword>
<dbReference type="HOGENOM" id="CLU_1118446_0_0_7"/>
<evidence type="ECO:0000259" key="7">
    <source>
        <dbReference type="Pfam" id="PF08478"/>
    </source>
</evidence>
<sequence>MAAFVLFPAVIAFSLYSLDQQGFFQIDNVEIKVQTTESQKNFVAPRLQKLQAKLDSVKGISLWKAPLSQISKSLREEKWIKNFQLSRSWPSTIKLVIEPDTVTLLVLSSASGSETSALLPITKSGRVLERISSDDAPNAIVSYDESLVKNERVREGAINVIKALPEKGRMSSTQISEIGYDKKEGYWIKLLQSETKVNLGEEQFEIKSVRIAQVMEYLESRNLKARVIDANLSKKVLVRLQQNP</sequence>
<keyword evidence="2 8" id="KW-0132">Cell division</keyword>
<evidence type="ECO:0000313" key="9">
    <source>
        <dbReference type="Proteomes" id="UP000012040"/>
    </source>
</evidence>
<evidence type="ECO:0000256" key="1">
    <source>
        <dbReference type="ARBA" id="ARBA00022475"/>
    </source>
</evidence>
<evidence type="ECO:0000256" key="4">
    <source>
        <dbReference type="ARBA" id="ARBA00022989"/>
    </source>
</evidence>
<keyword evidence="3" id="KW-0812">Transmembrane</keyword>
<proteinExistence type="predicted"/>
<evidence type="ECO:0000313" key="8">
    <source>
        <dbReference type="EMBL" id="AGH96225.1"/>
    </source>
</evidence>
<dbReference type="EMBL" id="CP003537">
    <property type="protein sequence ID" value="AGH96225.1"/>
    <property type="molecule type" value="Genomic_DNA"/>
</dbReference>
<reference evidence="8 9" key="1">
    <citation type="journal article" date="2013" name="ISME J.">
        <title>By their genes ye shall know them: genomic signatures of predatory bacteria.</title>
        <authorList>
            <person name="Pasternak Z."/>
            <person name="Pietrokovski S."/>
            <person name="Rotem O."/>
            <person name="Gophna U."/>
            <person name="Lurie-Weinberger M.N."/>
            <person name="Jurkevitch E."/>
        </authorList>
    </citation>
    <scope>NUCLEOTIDE SEQUENCE [LARGE SCALE GENOMIC DNA]</scope>
    <source>
        <strain evidence="8 9">JSS</strain>
    </source>
</reference>
<dbReference type="PATRIC" id="fig|1184267.3.peg.2034"/>
<dbReference type="Pfam" id="PF03799">
    <property type="entry name" value="FtsQ_DivIB_C"/>
    <property type="match status" value="1"/>
</dbReference>
<evidence type="ECO:0000259" key="6">
    <source>
        <dbReference type="Pfam" id="PF03799"/>
    </source>
</evidence>